<keyword evidence="7" id="KW-0067">ATP-binding</keyword>
<comment type="cofactor">
    <cofactor evidence="1">
        <name>Mg(2+)</name>
        <dbReference type="ChEBI" id="CHEBI:18420"/>
    </cofactor>
</comment>
<reference evidence="14" key="1">
    <citation type="submission" date="2022-11" db="EMBL/GenBank/DDBJ databases">
        <title>High-quality draft genome sequence of Galbibacter sp. strain CMA-7.</title>
        <authorList>
            <person name="Wei L."/>
            <person name="Dong C."/>
            <person name="Shao Z."/>
        </authorList>
    </citation>
    <scope>NUCLEOTIDE SEQUENCE</scope>
    <source>
        <strain evidence="14">CMA-7</strain>
    </source>
</reference>
<keyword evidence="10" id="KW-0594">Phospholipid biosynthesis</keyword>
<keyword evidence="12" id="KW-0175">Coiled coil</keyword>
<dbReference type="Pfam" id="PF00781">
    <property type="entry name" value="DAGK_cat"/>
    <property type="match status" value="1"/>
</dbReference>
<evidence type="ECO:0000313" key="14">
    <source>
        <dbReference type="EMBL" id="MDG3587057.1"/>
    </source>
</evidence>
<evidence type="ECO:0000256" key="11">
    <source>
        <dbReference type="ARBA" id="ARBA00023264"/>
    </source>
</evidence>
<dbReference type="Pfam" id="PF19279">
    <property type="entry name" value="YegS_C"/>
    <property type="match status" value="1"/>
</dbReference>
<keyword evidence="3" id="KW-0808">Transferase</keyword>
<dbReference type="InterPro" id="IPR001206">
    <property type="entry name" value="Diacylglycerol_kinase_cat_dom"/>
</dbReference>
<dbReference type="SMART" id="SM00046">
    <property type="entry name" value="DAGKc"/>
    <property type="match status" value="1"/>
</dbReference>
<proteinExistence type="predicted"/>
<dbReference type="EMBL" id="JAPMUA010000005">
    <property type="protein sequence ID" value="MDG3587057.1"/>
    <property type="molecule type" value="Genomic_DNA"/>
</dbReference>
<evidence type="ECO:0000256" key="12">
    <source>
        <dbReference type="SAM" id="Coils"/>
    </source>
</evidence>
<keyword evidence="5" id="KW-0547">Nucleotide-binding</keyword>
<dbReference type="GO" id="GO:0016301">
    <property type="term" value="F:kinase activity"/>
    <property type="evidence" value="ECO:0007669"/>
    <property type="project" value="UniProtKB-KW"/>
</dbReference>
<evidence type="ECO:0000256" key="7">
    <source>
        <dbReference type="ARBA" id="ARBA00022840"/>
    </source>
</evidence>
<gene>
    <name evidence="14" type="ORF">OSR52_14375</name>
</gene>
<evidence type="ECO:0000256" key="8">
    <source>
        <dbReference type="ARBA" id="ARBA00022842"/>
    </source>
</evidence>
<dbReference type="InterPro" id="IPR045540">
    <property type="entry name" value="YegS/DAGK_C"/>
</dbReference>
<evidence type="ECO:0000256" key="2">
    <source>
        <dbReference type="ARBA" id="ARBA00022516"/>
    </source>
</evidence>
<accession>A0ABT6FUW4</accession>
<evidence type="ECO:0000313" key="15">
    <source>
        <dbReference type="Proteomes" id="UP001153642"/>
    </source>
</evidence>
<dbReference type="PANTHER" id="PTHR12358:SF106">
    <property type="entry name" value="LIPID KINASE YEGS"/>
    <property type="match status" value="1"/>
</dbReference>
<evidence type="ECO:0000259" key="13">
    <source>
        <dbReference type="PROSITE" id="PS50146"/>
    </source>
</evidence>
<feature type="coiled-coil region" evidence="12">
    <location>
        <begin position="17"/>
        <end position="44"/>
    </location>
</feature>
<keyword evidence="6 14" id="KW-0418">Kinase</keyword>
<dbReference type="InterPro" id="IPR016064">
    <property type="entry name" value="NAD/diacylglycerol_kinase_sf"/>
</dbReference>
<keyword evidence="2" id="KW-0444">Lipid biosynthesis</keyword>
<evidence type="ECO:0000256" key="1">
    <source>
        <dbReference type="ARBA" id="ARBA00001946"/>
    </source>
</evidence>
<keyword evidence="15" id="KW-1185">Reference proteome</keyword>
<keyword evidence="9" id="KW-0443">Lipid metabolism</keyword>
<keyword evidence="11" id="KW-1208">Phospholipid metabolism</keyword>
<evidence type="ECO:0000256" key="5">
    <source>
        <dbReference type="ARBA" id="ARBA00022741"/>
    </source>
</evidence>
<evidence type="ECO:0000256" key="10">
    <source>
        <dbReference type="ARBA" id="ARBA00023209"/>
    </source>
</evidence>
<evidence type="ECO:0000256" key="4">
    <source>
        <dbReference type="ARBA" id="ARBA00022723"/>
    </source>
</evidence>
<dbReference type="Gene3D" id="3.40.50.10330">
    <property type="entry name" value="Probable inorganic polyphosphate/atp-NAD kinase, domain 1"/>
    <property type="match status" value="1"/>
</dbReference>
<dbReference type="InterPro" id="IPR005218">
    <property type="entry name" value="Diacylglycerol/lipid_kinase"/>
</dbReference>
<evidence type="ECO:0000256" key="6">
    <source>
        <dbReference type="ARBA" id="ARBA00022777"/>
    </source>
</evidence>
<dbReference type="PANTHER" id="PTHR12358">
    <property type="entry name" value="SPHINGOSINE KINASE"/>
    <property type="match status" value="1"/>
</dbReference>
<organism evidence="14 15">
    <name type="scientific">Galbibacter pacificus</name>
    <dbReference type="NCBI Taxonomy" id="2996052"/>
    <lineage>
        <taxon>Bacteria</taxon>
        <taxon>Pseudomonadati</taxon>
        <taxon>Bacteroidota</taxon>
        <taxon>Flavobacteriia</taxon>
        <taxon>Flavobacteriales</taxon>
        <taxon>Flavobacteriaceae</taxon>
        <taxon>Galbibacter</taxon>
    </lineage>
</organism>
<feature type="domain" description="DAGKc" evidence="13">
    <location>
        <begin position="2"/>
        <end position="134"/>
    </location>
</feature>
<dbReference type="RefSeq" id="WP_277900677.1">
    <property type="nucleotide sequence ID" value="NZ_JAPMUA010000005.1"/>
</dbReference>
<keyword evidence="8" id="KW-0460">Magnesium</keyword>
<comment type="caution">
    <text evidence="14">The sequence shown here is derived from an EMBL/GenBank/DDBJ whole genome shotgun (WGS) entry which is preliminary data.</text>
</comment>
<dbReference type="InterPro" id="IPR050187">
    <property type="entry name" value="Lipid_Phosphate_FormReg"/>
</dbReference>
<evidence type="ECO:0000256" key="3">
    <source>
        <dbReference type="ARBA" id="ARBA00022679"/>
    </source>
</evidence>
<name>A0ABT6FUW4_9FLAO</name>
<sequence>MNTAHKILLVVNPISGNTKKENIIEQVQNEAKAIKKQLEIYTTKGKNDKDNLIKLLEKNHFEKLIIAGGDGTIKLGVSAVMEIHKNIPIGIIPAGSANGMAVELNLPLDIQKAIRHALKNTPKPVDIVQINGEASIHISDIGINAALIKNYDQSNIRGKLGYALQSIPTLINFKEPFHYKINANGKVFSGDAIMVAFANAQKYGNGAVINPQGKLNDGKFEILIFKSLQIPKILETVFNEVPIDEEFIEIIKTNKAVINTENPVPLQIDGEYGRETNFVEISIAHKQVQIIY</sequence>
<dbReference type="SUPFAM" id="SSF111331">
    <property type="entry name" value="NAD kinase/diacylglycerol kinase-like"/>
    <property type="match status" value="1"/>
</dbReference>
<dbReference type="NCBIfam" id="TIGR00147">
    <property type="entry name" value="YegS/Rv2252/BmrU family lipid kinase"/>
    <property type="match status" value="1"/>
</dbReference>
<dbReference type="Proteomes" id="UP001153642">
    <property type="component" value="Unassembled WGS sequence"/>
</dbReference>
<keyword evidence="4" id="KW-0479">Metal-binding</keyword>
<dbReference type="InterPro" id="IPR017438">
    <property type="entry name" value="ATP-NAD_kinase_N"/>
</dbReference>
<protein>
    <submittedName>
        <fullName evidence="14">YegS/Rv2252/BmrU family lipid kinase</fullName>
    </submittedName>
</protein>
<dbReference type="PROSITE" id="PS50146">
    <property type="entry name" value="DAGK"/>
    <property type="match status" value="1"/>
</dbReference>
<evidence type="ECO:0000256" key="9">
    <source>
        <dbReference type="ARBA" id="ARBA00023098"/>
    </source>
</evidence>
<dbReference type="Gene3D" id="2.60.200.40">
    <property type="match status" value="1"/>
</dbReference>